<feature type="compositionally biased region" description="Low complexity" evidence="1">
    <location>
        <begin position="14"/>
        <end position="27"/>
    </location>
</feature>
<evidence type="ECO:0000313" key="3">
    <source>
        <dbReference type="Proteomes" id="UP001189429"/>
    </source>
</evidence>
<evidence type="ECO:0000256" key="1">
    <source>
        <dbReference type="SAM" id="MobiDB-lite"/>
    </source>
</evidence>
<organism evidence="2 3">
    <name type="scientific">Prorocentrum cordatum</name>
    <dbReference type="NCBI Taxonomy" id="2364126"/>
    <lineage>
        <taxon>Eukaryota</taxon>
        <taxon>Sar</taxon>
        <taxon>Alveolata</taxon>
        <taxon>Dinophyceae</taxon>
        <taxon>Prorocentrales</taxon>
        <taxon>Prorocentraceae</taxon>
        <taxon>Prorocentrum</taxon>
    </lineage>
</organism>
<comment type="caution">
    <text evidence="2">The sequence shown here is derived from an EMBL/GenBank/DDBJ whole genome shotgun (WGS) entry which is preliminary data.</text>
</comment>
<protein>
    <submittedName>
        <fullName evidence="2">Uncharacterized protein</fullName>
    </submittedName>
</protein>
<feature type="region of interest" description="Disordered" evidence="1">
    <location>
        <begin position="1"/>
        <end position="57"/>
    </location>
</feature>
<name>A0ABN9T5W4_9DINO</name>
<sequence length="116" mass="11849">MADAPPLRSARHCGPALGRCPRGAAGRAVRRGARRRRSEGGGEGEGEGARGTSAPRQAARARCCCGRLRAAPGGGAGYLEHALRPPSKGQERACLNKTVAKAVGPRTVGVDRAGLV</sequence>
<reference evidence="2" key="1">
    <citation type="submission" date="2023-10" db="EMBL/GenBank/DDBJ databases">
        <authorList>
            <person name="Chen Y."/>
            <person name="Shah S."/>
            <person name="Dougan E. K."/>
            <person name="Thang M."/>
            <person name="Chan C."/>
        </authorList>
    </citation>
    <scope>NUCLEOTIDE SEQUENCE [LARGE SCALE GENOMIC DNA]</scope>
</reference>
<proteinExistence type="predicted"/>
<evidence type="ECO:0000313" key="2">
    <source>
        <dbReference type="EMBL" id="CAK0840422.1"/>
    </source>
</evidence>
<dbReference type="EMBL" id="CAUYUJ010014379">
    <property type="protein sequence ID" value="CAK0840422.1"/>
    <property type="molecule type" value="Genomic_DNA"/>
</dbReference>
<accession>A0ABN9T5W4</accession>
<keyword evidence="3" id="KW-1185">Reference proteome</keyword>
<gene>
    <name evidence="2" type="ORF">PCOR1329_LOCUS35878</name>
</gene>
<dbReference type="Proteomes" id="UP001189429">
    <property type="component" value="Unassembled WGS sequence"/>
</dbReference>
<feature type="compositionally biased region" description="Basic residues" evidence="1">
    <location>
        <begin position="28"/>
        <end position="37"/>
    </location>
</feature>